<dbReference type="InterPro" id="IPR003115">
    <property type="entry name" value="ParB_N"/>
</dbReference>
<evidence type="ECO:0000259" key="1">
    <source>
        <dbReference type="Pfam" id="PF02195"/>
    </source>
</evidence>
<dbReference type="SUPFAM" id="SSF110849">
    <property type="entry name" value="ParB/Sulfiredoxin"/>
    <property type="match status" value="1"/>
</dbReference>
<dbReference type="EMBL" id="JAGIOO010000001">
    <property type="protein sequence ID" value="MBP2471166.1"/>
    <property type="molecule type" value="Genomic_DNA"/>
</dbReference>
<accession>A0ABS5A3L0</accession>
<organism evidence="2 3">
    <name type="scientific">Crossiella equi</name>
    <dbReference type="NCBI Taxonomy" id="130796"/>
    <lineage>
        <taxon>Bacteria</taxon>
        <taxon>Bacillati</taxon>
        <taxon>Actinomycetota</taxon>
        <taxon>Actinomycetes</taxon>
        <taxon>Pseudonocardiales</taxon>
        <taxon>Pseudonocardiaceae</taxon>
        <taxon>Crossiella</taxon>
    </lineage>
</organism>
<dbReference type="InterPro" id="IPR036086">
    <property type="entry name" value="ParB/Sulfiredoxin_sf"/>
</dbReference>
<dbReference type="Proteomes" id="UP001519363">
    <property type="component" value="Unassembled WGS sequence"/>
</dbReference>
<proteinExistence type="predicted"/>
<dbReference type="Gene3D" id="3.90.1530.30">
    <property type="match status" value="1"/>
</dbReference>
<dbReference type="RefSeq" id="WP_086788209.1">
    <property type="nucleotide sequence ID" value="NZ_JAGIOO010000001.1"/>
</dbReference>
<reference evidence="2 3" key="1">
    <citation type="submission" date="2021-03" db="EMBL/GenBank/DDBJ databases">
        <title>Sequencing the genomes of 1000 actinobacteria strains.</title>
        <authorList>
            <person name="Klenk H.-P."/>
        </authorList>
    </citation>
    <scope>NUCLEOTIDE SEQUENCE [LARGE SCALE GENOMIC DNA]</scope>
    <source>
        <strain evidence="2 3">DSM 44580</strain>
    </source>
</reference>
<keyword evidence="3" id="KW-1185">Reference proteome</keyword>
<name>A0ABS5A3L0_9PSEU</name>
<protein>
    <submittedName>
        <fullName evidence="2">ParB-like chromosome segregation protein Spo0J</fullName>
    </submittedName>
</protein>
<evidence type="ECO:0000313" key="3">
    <source>
        <dbReference type="Proteomes" id="UP001519363"/>
    </source>
</evidence>
<dbReference type="Pfam" id="PF02195">
    <property type="entry name" value="ParB_N"/>
    <property type="match status" value="1"/>
</dbReference>
<evidence type="ECO:0000313" key="2">
    <source>
        <dbReference type="EMBL" id="MBP2471166.1"/>
    </source>
</evidence>
<gene>
    <name evidence="2" type="ORF">JOF53_000038</name>
</gene>
<comment type="caution">
    <text evidence="2">The sequence shown here is derived from an EMBL/GenBank/DDBJ whole genome shotgun (WGS) entry which is preliminary data.</text>
</comment>
<feature type="domain" description="ParB-like N-terminal" evidence="1">
    <location>
        <begin position="30"/>
        <end position="107"/>
    </location>
</feature>
<sequence length="303" mass="32913">MTSLLDDLATADTSSVLGHLDGAAADRVAVEIPLASITRSIQVCGVDAKDEDVLALARNIEEFGLQHPVEVNVNGDGTFTLVQGNSRRLAHVQLGRTVIPAFVDTRPATDEVVAEFICTQASENAHRKQLTVLETLNTIDRLTSPPCSCGRNAVGRIMRLPETTLKRYWRVHRTLRERGVPWLPEVAQWLNTSEATWAAAGMFAANRELERQYASTGQLPGVEPDAVTEVEGGQSAPPERVTRRPVRSADSLLRQAQRLVRVLHDEVNELPQGTKEELRAVLLTAADLLGDGASGRSTCSSPS</sequence>